<dbReference type="SUPFAM" id="SSF74650">
    <property type="entry name" value="Galactose mutarotase-like"/>
    <property type="match status" value="1"/>
</dbReference>
<comment type="caution">
    <text evidence="4">The sequence shown here is derived from an EMBL/GenBank/DDBJ whole genome shotgun (WGS) entry which is preliminary data.</text>
</comment>
<keyword evidence="3" id="KW-0119">Carbohydrate metabolism</keyword>
<dbReference type="Proteomes" id="UP000823201">
    <property type="component" value="Unassembled WGS sequence"/>
</dbReference>
<dbReference type="InterPro" id="IPR008183">
    <property type="entry name" value="Aldose_1/G6P_1-epimerase"/>
</dbReference>
<dbReference type="Pfam" id="PF01263">
    <property type="entry name" value="Aldose_epim"/>
    <property type="match status" value="1"/>
</dbReference>
<evidence type="ECO:0000313" key="4">
    <source>
        <dbReference type="EMBL" id="MBM7657139.1"/>
    </source>
</evidence>
<dbReference type="Gene3D" id="2.70.98.10">
    <property type="match status" value="1"/>
</dbReference>
<protein>
    <submittedName>
        <fullName evidence="4">Aldose 1-epimerase</fullName>
        <ecNumber evidence="4">5.1.3.3</ecNumber>
    </submittedName>
</protein>
<reference evidence="4 5" key="1">
    <citation type="submission" date="2021-01" db="EMBL/GenBank/DDBJ databases">
        <title>Genomic Encyclopedia of Type Strains, Phase IV (KMG-IV): sequencing the most valuable type-strain genomes for metagenomic binning, comparative biology and taxonomic classification.</title>
        <authorList>
            <person name="Goeker M."/>
        </authorList>
    </citation>
    <scope>NUCLEOTIDE SEQUENCE [LARGE SCALE GENOMIC DNA]</scope>
    <source>
        <strain evidence="4 5">DSM 100968</strain>
    </source>
</reference>
<keyword evidence="5" id="KW-1185">Reference proteome</keyword>
<evidence type="ECO:0000313" key="5">
    <source>
        <dbReference type="Proteomes" id="UP000823201"/>
    </source>
</evidence>
<evidence type="ECO:0000256" key="3">
    <source>
        <dbReference type="ARBA" id="ARBA00023277"/>
    </source>
</evidence>
<proteinExistence type="inferred from homology"/>
<dbReference type="InterPro" id="IPR014718">
    <property type="entry name" value="GH-type_carb-bd"/>
</dbReference>
<evidence type="ECO:0000256" key="2">
    <source>
        <dbReference type="ARBA" id="ARBA00023235"/>
    </source>
</evidence>
<sequence>MDLSQKVLGTMNGAPVRQFTLTNDRGSSIVCLSAAAAWKNFLVSDANGERHALLFQFKDWCQYVTNPFHVGHSIGPVGGRIKDGCFTIGAATYRVPANERENLIHGGSGGFSAWNWQAVTEQQRDFVRVVFHRMFSPQDDGFPGTLNAQITYTLTNSDEVVIQFSGASDAPTLFDPMTHVYFNLGDAQESILDHQLMIRSSRHLEVDQQKLPTGHFIENSGTAFDFSRPRILGDALKMLHKDSGRGQFDDAFELTGGDQPAVVLLNRAAHRQISVTTDRNSVVVFTANPDAFGQSKGWEADHPFNALAIEAQTLPDAVHHPAFGSIILQAGVTKTYTVRYRFQAI</sequence>
<accession>A0ABS2Q5S5</accession>
<dbReference type="GO" id="GO:0004034">
    <property type="term" value="F:aldose 1-epimerase activity"/>
    <property type="evidence" value="ECO:0007669"/>
    <property type="project" value="UniProtKB-EC"/>
</dbReference>
<dbReference type="CDD" id="cd09019">
    <property type="entry name" value="galactose_mutarotase_like"/>
    <property type="match status" value="1"/>
</dbReference>
<dbReference type="PANTHER" id="PTHR10091:SF0">
    <property type="entry name" value="GALACTOSE MUTAROTASE"/>
    <property type="match status" value="1"/>
</dbReference>
<dbReference type="EC" id="5.1.3.3" evidence="4"/>
<dbReference type="InterPro" id="IPR047215">
    <property type="entry name" value="Galactose_mutarotase-like"/>
</dbReference>
<evidence type="ECO:0000256" key="1">
    <source>
        <dbReference type="ARBA" id="ARBA00006206"/>
    </source>
</evidence>
<dbReference type="InterPro" id="IPR011013">
    <property type="entry name" value="Gal_mutarotase_sf_dom"/>
</dbReference>
<dbReference type="RefSeq" id="WP_205005498.1">
    <property type="nucleotide sequence ID" value="NZ_CBCRXA010000015.1"/>
</dbReference>
<keyword evidence="2 4" id="KW-0413">Isomerase</keyword>
<name>A0ABS2Q5S5_9BACL</name>
<gene>
    <name evidence="4" type="ORF">JOC27_000580</name>
</gene>
<comment type="similarity">
    <text evidence="1">Belongs to the aldose epimerase family.</text>
</comment>
<organism evidence="4 5">
    <name type="scientific">Sporolactobacillus spathodeae</name>
    <dbReference type="NCBI Taxonomy" id="1465502"/>
    <lineage>
        <taxon>Bacteria</taxon>
        <taxon>Bacillati</taxon>
        <taxon>Bacillota</taxon>
        <taxon>Bacilli</taxon>
        <taxon>Bacillales</taxon>
        <taxon>Sporolactobacillaceae</taxon>
        <taxon>Sporolactobacillus</taxon>
    </lineage>
</organism>
<dbReference type="PANTHER" id="PTHR10091">
    <property type="entry name" value="ALDOSE-1-EPIMERASE"/>
    <property type="match status" value="1"/>
</dbReference>
<dbReference type="EMBL" id="JAFBEV010000004">
    <property type="protein sequence ID" value="MBM7657139.1"/>
    <property type="molecule type" value="Genomic_DNA"/>
</dbReference>